<protein>
    <recommendedName>
        <fullName evidence="3">histidine kinase</fullName>
        <ecNumber evidence="3">2.7.13.3</ecNumber>
    </recommendedName>
</protein>
<evidence type="ECO:0000256" key="8">
    <source>
        <dbReference type="ARBA" id="ARBA00022741"/>
    </source>
</evidence>
<dbReference type="Proteomes" id="UP001279553">
    <property type="component" value="Unassembled WGS sequence"/>
</dbReference>
<accession>A0AAW9DRH1</accession>
<dbReference type="PANTHER" id="PTHR42878:SF15">
    <property type="entry name" value="BACTERIOPHYTOCHROME"/>
    <property type="match status" value="1"/>
</dbReference>
<keyword evidence="13 15" id="KW-0472">Membrane</keyword>
<evidence type="ECO:0000259" key="17">
    <source>
        <dbReference type="PROSITE" id="PS50885"/>
    </source>
</evidence>
<dbReference type="SMART" id="SM00388">
    <property type="entry name" value="HisKA"/>
    <property type="match status" value="1"/>
</dbReference>
<dbReference type="GO" id="GO:0030295">
    <property type="term" value="F:protein kinase activator activity"/>
    <property type="evidence" value="ECO:0007669"/>
    <property type="project" value="TreeGrafter"/>
</dbReference>
<evidence type="ECO:0000313" key="18">
    <source>
        <dbReference type="EMBL" id="MDX5931600.1"/>
    </source>
</evidence>
<keyword evidence="11 15" id="KW-1133">Transmembrane helix</keyword>
<dbReference type="InterPro" id="IPR045671">
    <property type="entry name" value="NtrY-like_N"/>
</dbReference>
<proteinExistence type="predicted"/>
<name>A0AAW9DRH1_ACIAO</name>
<dbReference type="AlphaFoldDB" id="A0AAW9DRH1"/>
<evidence type="ECO:0000256" key="5">
    <source>
        <dbReference type="ARBA" id="ARBA00022553"/>
    </source>
</evidence>
<dbReference type="InterPro" id="IPR003660">
    <property type="entry name" value="HAMP_dom"/>
</dbReference>
<evidence type="ECO:0000256" key="6">
    <source>
        <dbReference type="ARBA" id="ARBA00022679"/>
    </source>
</evidence>
<comment type="catalytic activity">
    <reaction evidence="1">
        <text>ATP + protein L-histidine = ADP + protein N-phospho-L-histidine.</text>
        <dbReference type="EC" id="2.7.13.3"/>
    </reaction>
</comment>
<keyword evidence="6" id="KW-0808">Transferase</keyword>
<organism evidence="18 19">
    <name type="scientific">Acidiphilium acidophilum</name>
    <name type="common">Thiobacillus acidophilus</name>
    <dbReference type="NCBI Taxonomy" id="76588"/>
    <lineage>
        <taxon>Bacteria</taxon>
        <taxon>Pseudomonadati</taxon>
        <taxon>Pseudomonadota</taxon>
        <taxon>Alphaproteobacteria</taxon>
        <taxon>Acetobacterales</taxon>
        <taxon>Acidocellaceae</taxon>
        <taxon>Acidiphilium</taxon>
    </lineage>
</organism>
<evidence type="ECO:0000256" key="15">
    <source>
        <dbReference type="SAM" id="Phobius"/>
    </source>
</evidence>
<gene>
    <name evidence="18" type="ORF">SIL87_12570</name>
</gene>
<evidence type="ECO:0000256" key="14">
    <source>
        <dbReference type="SAM" id="MobiDB-lite"/>
    </source>
</evidence>
<dbReference type="PROSITE" id="PS50885">
    <property type="entry name" value="HAMP"/>
    <property type="match status" value="1"/>
</dbReference>
<comment type="subcellular location">
    <subcellularLocation>
        <location evidence="2">Cell membrane</location>
        <topology evidence="2">Multi-pass membrane protein</topology>
    </subcellularLocation>
</comment>
<evidence type="ECO:0000256" key="10">
    <source>
        <dbReference type="ARBA" id="ARBA00022840"/>
    </source>
</evidence>
<dbReference type="Gene3D" id="1.10.287.130">
    <property type="match status" value="1"/>
</dbReference>
<evidence type="ECO:0000256" key="4">
    <source>
        <dbReference type="ARBA" id="ARBA00022475"/>
    </source>
</evidence>
<dbReference type="Gene3D" id="3.30.565.10">
    <property type="entry name" value="Histidine kinase-like ATPase, C-terminal domain"/>
    <property type="match status" value="1"/>
</dbReference>
<dbReference type="SMART" id="SM00304">
    <property type="entry name" value="HAMP"/>
    <property type="match status" value="1"/>
</dbReference>
<dbReference type="Gene3D" id="3.30.450.20">
    <property type="entry name" value="PAS domain"/>
    <property type="match status" value="1"/>
</dbReference>
<dbReference type="InterPro" id="IPR004358">
    <property type="entry name" value="Sig_transdc_His_kin-like_C"/>
</dbReference>
<dbReference type="CDD" id="cd00082">
    <property type="entry name" value="HisKA"/>
    <property type="match status" value="1"/>
</dbReference>
<dbReference type="SUPFAM" id="SSF55785">
    <property type="entry name" value="PYP-like sensor domain (PAS domain)"/>
    <property type="match status" value="1"/>
</dbReference>
<dbReference type="Gene3D" id="6.10.340.10">
    <property type="match status" value="1"/>
</dbReference>
<dbReference type="InterPro" id="IPR003594">
    <property type="entry name" value="HATPase_dom"/>
</dbReference>
<keyword evidence="10" id="KW-0067">ATP-binding</keyword>
<sequence length="761" mass="81592">MDPVSPKDERGRSTMGAGMLDVLLGRVSTLVLAALALMLGIGSFAYLAGGIKLELHTGAAFGLAIGDIAILLLLITVLVARVTRVVMESRRGAAGARLHVRLVLLFGGVAAVPAILVAIFAAVFFNLGIQAWFNQRVRTALAESQQVAVGYLDAKKNSIRLDALAIANALNQNGPIFYGDPQNFFNQGFLNVLVAQTELHGLTQSAIFEPLTDKVVASAGLFAGAGVTLPPESVVAEAEKHQVAVWNTPNSTLESAVVELEATPTLMLMVERPIDPSILAHVDRTRQALAEYNRLEHHRAQFELFFALIFTTVALLVLSGASLIGLVFANQIARPISYLIEAAERVRAGDYLVRVPEGDSGDDVAGLSRAFNRMTGQIAEQRAELMNAYGQIDERRRFTETVLAGVSAGVIGLDPKGRIELPNRAASVLLSLDLLAHLGTPLVELLPDFAPLVAQARETPEKPATGEVEYGSASAKRVFLVRIGADRKGERATGFVVTFDDITELQSAQRKAAWADVARRIAHEIKNPLTPIQLSAERLKRRFTREITSDPESFAQCADTIVRHVGDIGRMVDEFSAFARMPQPIIKSEDLGRIAREAVILQRSAHPGIDWVVDCPDPAPRARCDARLIGQALTNLLQNAADAIAMRPDNVAAGAAHGKVTLRISTVGATHHIAVSDDGIGLPVQDRARLVEPYITHKTKGTGLGLAIVRKIMEDHGGGLELEDRPDGPGSVVTLTLAAETPMNERPVDTAGAGRVAQKAD</sequence>
<feature type="domain" description="Histidine kinase" evidence="16">
    <location>
        <begin position="520"/>
        <end position="741"/>
    </location>
</feature>
<keyword evidence="4" id="KW-1003">Cell membrane</keyword>
<dbReference type="InterPro" id="IPR003661">
    <property type="entry name" value="HisK_dim/P_dom"/>
</dbReference>
<dbReference type="RefSeq" id="WP_319614502.1">
    <property type="nucleotide sequence ID" value="NZ_JAWXYB010000018.1"/>
</dbReference>
<dbReference type="Pfam" id="PF02518">
    <property type="entry name" value="HATPase_c"/>
    <property type="match status" value="1"/>
</dbReference>
<dbReference type="PRINTS" id="PR00344">
    <property type="entry name" value="BCTRLSENSOR"/>
</dbReference>
<dbReference type="GO" id="GO:0007234">
    <property type="term" value="P:osmosensory signaling via phosphorelay pathway"/>
    <property type="evidence" value="ECO:0007669"/>
    <property type="project" value="TreeGrafter"/>
</dbReference>
<dbReference type="InterPro" id="IPR035965">
    <property type="entry name" value="PAS-like_dom_sf"/>
</dbReference>
<dbReference type="PROSITE" id="PS50109">
    <property type="entry name" value="HIS_KIN"/>
    <property type="match status" value="1"/>
</dbReference>
<feature type="domain" description="HAMP" evidence="17">
    <location>
        <begin position="330"/>
        <end position="383"/>
    </location>
</feature>
<dbReference type="SMART" id="SM00387">
    <property type="entry name" value="HATPase_c"/>
    <property type="match status" value="1"/>
</dbReference>
<keyword evidence="19" id="KW-1185">Reference proteome</keyword>
<evidence type="ECO:0000256" key="11">
    <source>
        <dbReference type="ARBA" id="ARBA00022989"/>
    </source>
</evidence>
<feature type="transmembrane region" description="Helical" evidence="15">
    <location>
        <begin position="59"/>
        <end position="82"/>
    </location>
</feature>
<reference evidence="18 19" key="1">
    <citation type="submission" date="2023-11" db="EMBL/GenBank/DDBJ databases">
        <title>MicrobeMod: A computational toolkit for identifying prokaryotic methylation and restriction-modification with nanopore sequencing.</title>
        <authorList>
            <person name="Crits-Christoph A."/>
            <person name="Kang S.C."/>
            <person name="Lee H."/>
            <person name="Ostrov N."/>
        </authorList>
    </citation>
    <scope>NUCLEOTIDE SEQUENCE [LARGE SCALE GENOMIC DNA]</scope>
    <source>
        <strain evidence="18 19">DSMZ 700</strain>
    </source>
</reference>
<evidence type="ECO:0000256" key="1">
    <source>
        <dbReference type="ARBA" id="ARBA00000085"/>
    </source>
</evidence>
<dbReference type="SUPFAM" id="SSF47384">
    <property type="entry name" value="Homodimeric domain of signal transducing histidine kinase"/>
    <property type="match status" value="1"/>
</dbReference>
<dbReference type="InterPro" id="IPR036890">
    <property type="entry name" value="HATPase_C_sf"/>
</dbReference>
<dbReference type="EC" id="2.7.13.3" evidence="3"/>
<dbReference type="GO" id="GO:0000155">
    <property type="term" value="F:phosphorelay sensor kinase activity"/>
    <property type="evidence" value="ECO:0007669"/>
    <property type="project" value="InterPro"/>
</dbReference>
<evidence type="ECO:0000256" key="7">
    <source>
        <dbReference type="ARBA" id="ARBA00022692"/>
    </source>
</evidence>
<dbReference type="PIRSF" id="PIRSF037532">
    <property type="entry name" value="STHK_NtrY"/>
    <property type="match status" value="1"/>
</dbReference>
<dbReference type="InterPro" id="IPR017232">
    <property type="entry name" value="NtrY"/>
</dbReference>
<dbReference type="InterPro" id="IPR036097">
    <property type="entry name" value="HisK_dim/P_sf"/>
</dbReference>
<dbReference type="InterPro" id="IPR005467">
    <property type="entry name" value="His_kinase_dom"/>
</dbReference>
<evidence type="ECO:0000313" key="19">
    <source>
        <dbReference type="Proteomes" id="UP001279553"/>
    </source>
</evidence>
<feature type="transmembrane region" description="Helical" evidence="15">
    <location>
        <begin position="23"/>
        <end position="47"/>
    </location>
</feature>
<evidence type="ECO:0000256" key="13">
    <source>
        <dbReference type="ARBA" id="ARBA00023136"/>
    </source>
</evidence>
<keyword evidence="8" id="KW-0547">Nucleotide-binding</keyword>
<dbReference type="Pfam" id="PF19312">
    <property type="entry name" value="NtrY_N"/>
    <property type="match status" value="1"/>
</dbReference>
<dbReference type="EMBL" id="JAWXYB010000018">
    <property type="protein sequence ID" value="MDX5931600.1"/>
    <property type="molecule type" value="Genomic_DNA"/>
</dbReference>
<keyword evidence="7 15" id="KW-0812">Transmembrane</keyword>
<dbReference type="GO" id="GO:0000156">
    <property type="term" value="F:phosphorelay response regulator activity"/>
    <property type="evidence" value="ECO:0007669"/>
    <property type="project" value="TreeGrafter"/>
</dbReference>
<evidence type="ECO:0000256" key="2">
    <source>
        <dbReference type="ARBA" id="ARBA00004651"/>
    </source>
</evidence>
<keyword evidence="5" id="KW-0597">Phosphoprotein</keyword>
<dbReference type="InterPro" id="IPR050351">
    <property type="entry name" value="BphY/WalK/GraS-like"/>
</dbReference>
<keyword evidence="9 18" id="KW-0418">Kinase</keyword>
<dbReference type="PANTHER" id="PTHR42878">
    <property type="entry name" value="TWO-COMPONENT HISTIDINE KINASE"/>
    <property type="match status" value="1"/>
</dbReference>
<dbReference type="SUPFAM" id="SSF158472">
    <property type="entry name" value="HAMP domain-like"/>
    <property type="match status" value="1"/>
</dbReference>
<evidence type="ECO:0000259" key="16">
    <source>
        <dbReference type="PROSITE" id="PS50109"/>
    </source>
</evidence>
<evidence type="ECO:0000256" key="9">
    <source>
        <dbReference type="ARBA" id="ARBA00022777"/>
    </source>
</evidence>
<dbReference type="Pfam" id="PF00672">
    <property type="entry name" value="HAMP"/>
    <property type="match status" value="1"/>
</dbReference>
<dbReference type="SUPFAM" id="SSF55874">
    <property type="entry name" value="ATPase domain of HSP90 chaperone/DNA topoisomerase II/histidine kinase"/>
    <property type="match status" value="1"/>
</dbReference>
<dbReference type="CDD" id="cd06225">
    <property type="entry name" value="HAMP"/>
    <property type="match status" value="1"/>
</dbReference>
<dbReference type="Pfam" id="PF00512">
    <property type="entry name" value="HisKA"/>
    <property type="match status" value="1"/>
</dbReference>
<comment type="caution">
    <text evidence="18">The sequence shown here is derived from an EMBL/GenBank/DDBJ whole genome shotgun (WGS) entry which is preliminary data.</text>
</comment>
<evidence type="ECO:0000256" key="12">
    <source>
        <dbReference type="ARBA" id="ARBA00023012"/>
    </source>
</evidence>
<dbReference type="GO" id="GO:0005886">
    <property type="term" value="C:plasma membrane"/>
    <property type="evidence" value="ECO:0007669"/>
    <property type="project" value="UniProtKB-SubCell"/>
</dbReference>
<keyword evidence="12" id="KW-0902">Two-component regulatory system</keyword>
<feature type="transmembrane region" description="Helical" evidence="15">
    <location>
        <begin position="102"/>
        <end position="129"/>
    </location>
</feature>
<evidence type="ECO:0000256" key="3">
    <source>
        <dbReference type="ARBA" id="ARBA00012438"/>
    </source>
</evidence>
<feature type="region of interest" description="Disordered" evidence="14">
    <location>
        <begin position="741"/>
        <end position="761"/>
    </location>
</feature>
<dbReference type="GO" id="GO:0005524">
    <property type="term" value="F:ATP binding"/>
    <property type="evidence" value="ECO:0007669"/>
    <property type="project" value="UniProtKB-KW"/>
</dbReference>
<feature type="transmembrane region" description="Helical" evidence="15">
    <location>
        <begin position="304"/>
        <end position="329"/>
    </location>
</feature>